<dbReference type="Proteomes" id="UP000708208">
    <property type="component" value="Unassembled WGS sequence"/>
</dbReference>
<comment type="caution">
    <text evidence="1">The sequence shown here is derived from an EMBL/GenBank/DDBJ whole genome shotgun (WGS) entry which is preliminary data.</text>
</comment>
<reference evidence="1" key="1">
    <citation type="submission" date="2021-06" db="EMBL/GenBank/DDBJ databases">
        <authorList>
            <person name="Hodson N. C."/>
            <person name="Mongue J. A."/>
            <person name="Jaron S. K."/>
        </authorList>
    </citation>
    <scope>NUCLEOTIDE SEQUENCE</scope>
</reference>
<dbReference type="Pfam" id="PF00653">
    <property type="entry name" value="BIR"/>
    <property type="match status" value="1"/>
</dbReference>
<dbReference type="InterPro" id="IPR001370">
    <property type="entry name" value="BIR_rpt"/>
</dbReference>
<evidence type="ECO:0000313" key="2">
    <source>
        <dbReference type="Proteomes" id="UP000708208"/>
    </source>
</evidence>
<dbReference type="PROSITE" id="PS50143">
    <property type="entry name" value="BIR_REPEAT_2"/>
    <property type="match status" value="1"/>
</dbReference>
<dbReference type="AlphaFoldDB" id="A0A8J2PLZ5"/>
<dbReference type="EMBL" id="CAJVCH010570834">
    <property type="protein sequence ID" value="CAG7835993.1"/>
    <property type="molecule type" value="Genomic_DNA"/>
</dbReference>
<keyword evidence="2" id="KW-1185">Reference proteome</keyword>
<gene>
    <name evidence="1" type="ORF">AFUS01_LOCUS45289</name>
</gene>
<accession>A0A8J2PLZ5</accession>
<evidence type="ECO:0000313" key="1">
    <source>
        <dbReference type="EMBL" id="CAG7835993.1"/>
    </source>
</evidence>
<proteinExistence type="predicted"/>
<dbReference type="SMART" id="SM00238">
    <property type="entry name" value="BIR"/>
    <property type="match status" value="1"/>
</dbReference>
<sequence>MAENKQDRNSPEEATALCSEASTISVSSNPGENLSKKKNVGGIMYVERLNSFKNVWPYVKKSDTCTPHNLAMAGLVYEGSEPTCKARCFVCYKIFDDLKGNTDPCNLTSVLPTSVTNLVNPVPSRRMVDSLIHLLN</sequence>
<organism evidence="1 2">
    <name type="scientific">Allacma fusca</name>
    <dbReference type="NCBI Taxonomy" id="39272"/>
    <lineage>
        <taxon>Eukaryota</taxon>
        <taxon>Metazoa</taxon>
        <taxon>Ecdysozoa</taxon>
        <taxon>Arthropoda</taxon>
        <taxon>Hexapoda</taxon>
        <taxon>Collembola</taxon>
        <taxon>Symphypleona</taxon>
        <taxon>Sminthuridae</taxon>
        <taxon>Allacma</taxon>
    </lineage>
</organism>
<name>A0A8J2PLZ5_9HEXA</name>
<protein>
    <submittedName>
        <fullName evidence="1">Uncharacterized protein</fullName>
    </submittedName>
</protein>